<evidence type="ECO:0000256" key="1">
    <source>
        <dbReference type="SAM" id="MobiDB-lite"/>
    </source>
</evidence>
<feature type="region of interest" description="Disordered" evidence="1">
    <location>
        <begin position="96"/>
        <end position="116"/>
    </location>
</feature>
<dbReference type="GO" id="GO:0003677">
    <property type="term" value="F:DNA binding"/>
    <property type="evidence" value="ECO:0007669"/>
    <property type="project" value="InterPro"/>
</dbReference>
<evidence type="ECO:0000313" key="3">
    <source>
        <dbReference type="EMBL" id="EEZ92612.1"/>
    </source>
</evidence>
<proteinExistence type="predicted"/>
<reference evidence="2" key="2">
    <citation type="submission" date="2016-10" db="EMBL/GenBank/DDBJ databases">
        <title>New CRISPR-Cas systems from uncultivated microbes.</title>
        <authorList>
            <person name="Burstein D."/>
            <person name="Harrington L.B."/>
            <person name="Strutt S.C."/>
            <person name="Probst A.J."/>
            <person name="Anantharaman K."/>
            <person name="Thomas B.C."/>
            <person name="Doudna J.A."/>
            <person name="Banfield J.F."/>
        </authorList>
    </citation>
    <scope>NUCLEOTIDE SEQUENCE</scope>
    <source>
        <strain evidence="2">ARMAN-4</strain>
    </source>
</reference>
<evidence type="ECO:0000313" key="4">
    <source>
        <dbReference type="Proteomes" id="UP000009375"/>
    </source>
</evidence>
<organism evidence="3 4">
    <name type="scientific">Candidatus Parvarchaeum acidiphilum ARMAN-4</name>
    <dbReference type="NCBI Taxonomy" id="662760"/>
    <lineage>
        <taxon>Archaea</taxon>
        <taxon>Candidatus Parvarchaeota</taxon>
        <taxon>Candidatus Parvarchaeum</taxon>
    </lineage>
</organism>
<dbReference type="Pfam" id="PF09521">
    <property type="entry name" value="RE_NgoPII"/>
    <property type="match status" value="1"/>
</dbReference>
<accession>D2EGA9</accession>
<dbReference type="EMBL" id="KY040241">
    <property type="protein sequence ID" value="APG80646.1"/>
    <property type="molecule type" value="Genomic_DNA"/>
</dbReference>
<dbReference type="REBASE" id="43660">
    <property type="entry name" value="Pac4ORF808P"/>
</dbReference>
<accession>A0A1L3KS46</accession>
<reference evidence="3 4" key="1">
    <citation type="journal article" date="2010" name="Proc. Natl. Acad. Sci. U.S.A.">
        <title>Enigmatic, ultrasmall, uncultivated Archaea.</title>
        <authorList>
            <person name="Baker B.J."/>
            <person name="Comolli L.R."/>
            <person name="Dick G.J."/>
            <person name="Hauser L.J."/>
            <person name="Hyatt D."/>
            <person name="Dill B.D."/>
            <person name="Land M.L."/>
            <person name="Verberkmoes N.C."/>
            <person name="Hettich R.L."/>
            <person name="Banfield J.F."/>
        </authorList>
    </citation>
    <scope>NUCLEOTIDE SEQUENCE [LARGE SCALE GENOMIC DNA]</scope>
</reference>
<dbReference type="AlphaFoldDB" id="D2EGA9"/>
<feature type="compositionally biased region" description="Polar residues" evidence="1">
    <location>
        <begin position="98"/>
        <end position="108"/>
    </location>
</feature>
<dbReference type="GO" id="GO:0009036">
    <property type="term" value="F:type II site-specific deoxyribonuclease activity"/>
    <property type="evidence" value="ECO:0007669"/>
    <property type="project" value="InterPro"/>
</dbReference>
<name>D2EGA9_PARA4</name>
<keyword evidence="2" id="KW-0255">Endonuclease</keyword>
<protein>
    <submittedName>
        <fullName evidence="2">NgoPII restriction endonuclease</fullName>
    </submittedName>
    <submittedName>
        <fullName evidence="3">Type II site-specific deoxyribonuclease</fullName>
    </submittedName>
</protein>
<dbReference type="Proteomes" id="UP000009375">
    <property type="component" value="Unassembled WGS sequence"/>
</dbReference>
<dbReference type="InterPro" id="IPR019046">
    <property type="entry name" value="Restrct_endonuc_II_NgoPII"/>
</dbReference>
<gene>
    <name evidence="3" type="ORF">BJBARM4_0809</name>
</gene>
<dbReference type="GO" id="GO:0009307">
    <property type="term" value="P:DNA restriction-modification system"/>
    <property type="evidence" value="ECO:0007669"/>
    <property type="project" value="InterPro"/>
</dbReference>
<evidence type="ECO:0000313" key="2">
    <source>
        <dbReference type="EMBL" id="APG80646.1"/>
    </source>
</evidence>
<keyword evidence="2" id="KW-0378">Hydrolase</keyword>
<keyword evidence="2" id="KW-0540">Nuclease</keyword>
<sequence length="294" mass="32539">MTNIITAAVGIINAYKNKKVFSTNKGAYGTSINNWGAYLEDFIAAAFSGSLLINDIKKRQELKEKAFCYSGSQNLPPDLMLRNGGPAIEVKKHASDTGGLSLNSSPPRQTLRKEDKRIASAARTAEYWEERKIIYAIGTIPGSNNIIKSIQLVYGDCFAASHEFYDKVEGIIREQLEGAGSESPVEKYEGNELGRMNAVDPLKATYLRVRGMWEIKNPLRIFKEEGIADYSLSKGFTLLAMAKKAEFGKLSKESPEALAKLKTYADIKDIKIINPDNTAQRLDAVLIKYVGDNQ</sequence>
<dbReference type="EMBL" id="GG730070">
    <property type="protein sequence ID" value="EEZ92612.1"/>
    <property type="molecule type" value="Genomic_DNA"/>
</dbReference>